<keyword evidence="2" id="KW-0341">Growth regulation</keyword>
<evidence type="ECO:0000256" key="3">
    <source>
        <dbReference type="SAM" id="Coils"/>
    </source>
</evidence>
<dbReference type="Proteomes" id="UP001443914">
    <property type="component" value="Unassembled WGS sequence"/>
</dbReference>
<feature type="compositionally biased region" description="Basic and acidic residues" evidence="4">
    <location>
        <begin position="61"/>
        <end position="80"/>
    </location>
</feature>
<dbReference type="Pfam" id="PF05266">
    <property type="entry name" value="DUF724"/>
    <property type="match status" value="1"/>
</dbReference>
<dbReference type="InterPro" id="IPR007930">
    <property type="entry name" value="DUF724"/>
</dbReference>
<feature type="region of interest" description="Disordered" evidence="4">
    <location>
        <begin position="26"/>
        <end position="81"/>
    </location>
</feature>
<evidence type="ECO:0000256" key="4">
    <source>
        <dbReference type="SAM" id="MobiDB-lite"/>
    </source>
</evidence>
<feature type="coiled-coil region" evidence="3">
    <location>
        <begin position="228"/>
        <end position="283"/>
    </location>
</feature>
<gene>
    <name evidence="5" type="ORF">RND81_10G141300</name>
</gene>
<evidence type="ECO:0000256" key="2">
    <source>
        <dbReference type="ARBA" id="ARBA00022604"/>
    </source>
</evidence>
<evidence type="ECO:0000313" key="5">
    <source>
        <dbReference type="EMBL" id="KAK9683436.1"/>
    </source>
</evidence>
<proteinExistence type="predicted"/>
<feature type="compositionally biased region" description="Basic residues" evidence="4">
    <location>
        <begin position="41"/>
        <end position="52"/>
    </location>
</feature>
<accession>A0AAW1I1K9</accession>
<dbReference type="AlphaFoldDB" id="A0AAW1I1K9"/>
<comment type="caution">
    <text evidence="5">The sequence shown here is derived from an EMBL/GenBank/DDBJ whole genome shotgun (WGS) entry which is preliminary data.</text>
</comment>
<name>A0AAW1I1K9_SAPOF</name>
<evidence type="ECO:0000256" key="1">
    <source>
        <dbReference type="ARBA" id="ARBA00022448"/>
    </source>
</evidence>
<feature type="compositionally biased region" description="Polar residues" evidence="4">
    <location>
        <begin position="26"/>
        <end position="37"/>
    </location>
</feature>
<keyword evidence="1" id="KW-0813">Transport</keyword>
<keyword evidence="3" id="KW-0175">Coiled coil</keyword>
<protein>
    <submittedName>
        <fullName evidence="5">Uncharacterized protein</fullName>
    </submittedName>
</protein>
<reference evidence="5" key="1">
    <citation type="submission" date="2024-03" db="EMBL/GenBank/DDBJ databases">
        <title>WGS assembly of Saponaria officinalis var. Norfolk2.</title>
        <authorList>
            <person name="Jenkins J."/>
            <person name="Shu S."/>
            <person name="Grimwood J."/>
            <person name="Barry K."/>
            <person name="Goodstein D."/>
            <person name="Schmutz J."/>
            <person name="Leebens-Mack J."/>
            <person name="Osbourn A."/>
        </authorList>
    </citation>
    <scope>NUCLEOTIDE SEQUENCE [LARGE SCALE GENOMIC DNA]</scope>
    <source>
        <strain evidence="5">JIC</strain>
    </source>
</reference>
<dbReference type="EMBL" id="JBDFQZ010000010">
    <property type="protein sequence ID" value="KAK9683436.1"/>
    <property type="molecule type" value="Genomic_DNA"/>
</dbReference>
<sequence length="299" mass="33908">MSESNPFSFSSSPSFSQTGFTFCTGTSNNSNEHSSAGSRPARNRVWRFKRPPHSASAMSEKGNEDDNSVKAPCEDGKPETTKTVFTTPSAVTGAIPCHFEGSNYFWKLYTPTCCTPGEAIKKEKKDESESKPPSTQMAVVSRILKGIPQNPHFVPLKAYSNVAKQRLITAWDNIFEETVDKLLTLQINGFSVNAKRLWETMEELEKMGYNVLLLRRRLVELTDVLISRRRHRTEMTRLKAEAEEHRMEKSRLEFEIVKLKAKAEAEKASVDDTMARVAKMEDEMPHFDVDFTKLAIKLF</sequence>
<organism evidence="5 6">
    <name type="scientific">Saponaria officinalis</name>
    <name type="common">Common soapwort</name>
    <name type="synonym">Lychnis saponaria</name>
    <dbReference type="NCBI Taxonomy" id="3572"/>
    <lineage>
        <taxon>Eukaryota</taxon>
        <taxon>Viridiplantae</taxon>
        <taxon>Streptophyta</taxon>
        <taxon>Embryophyta</taxon>
        <taxon>Tracheophyta</taxon>
        <taxon>Spermatophyta</taxon>
        <taxon>Magnoliopsida</taxon>
        <taxon>eudicotyledons</taxon>
        <taxon>Gunneridae</taxon>
        <taxon>Pentapetalae</taxon>
        <taxon>Caryophyllales</taxon>
        <taxon>Caryophyllaceae</taxon>
        <taxon>Caryophylleae</taxon>
        <taxon>Saponaria</taxon>
    </lineage>
</organism>
<evidence type="ECO:0000313" key="6">
    <source>
        <dbReference type="Proteomes" id="UP001443914"/>
    </source>
</evidence>
<keyword evidence="6" id="KW-1185">Reference proteome</keyword>